<organism evidence="15 16">
    <name type="scientific">Helobdella robusta</name>
    <name type="common">Californian leech</name>
    <dbReference type="NCBI Taxonomy" id="6412"/>
    <lineage>
        <taxon>Eukaryota</taxon>
        <taxon>Metazoa</taxon>
        <taxon>Spiralia</taxon>
        <taxon>Lophotrochozoa</taxon>
        <taxon>Annelida</taxon>
        <taxon>Clitellata</taxon>
        <taxon>Hirudinea</taxon>
        <taxon>Rhynchobdellida</taxon>
        <taxon>Glossiphoniidae</taxon>
        <taxon>Helobdella</taxon>
    </lineage>
</organism>
<dbReference type="InParanoid" id="T1G5H5"/>
<evidence type="ECO:0000256" key="5">
    <source>
        <dbReference type="ARBA" id="ARBA00022490"/>
    </source>
</evidence>
<evidence type="ECO:0000313" key="15">
    <source>
        <dbReference type="EnsemblMetazoa" id="HelroP84318"/>
    </source>
</evidence>
<dbReference type="OrthoDB" id="5421607at2759"/>
<evidence type="ECO:0000256" key="11">
    <source>
        <dbReference type="PIRNR" id="PIRNR038922"/>
    </source>
</evidence>
<evidence type="ECO:0000256" key="6">
    <source>
        <dbReference type="ARBA" id="ARBA00022737"/>
    </source>
</evidence>
<dbReference type="InterPro" id="IPR019734">
    <property type="entry name" value="TPR_rpt"/>
</dbReference>
<keyword evidence="8" id="KW-0256">Endoplasmic reticulum</keyword>
<evidence type="ECO:0000256" key="9">
    <source>
        <dbReference type="ARBA" id="ARBA00023135"/>
    </source>
</evidence>
<dbReference type="GO" id="GO:0008312">
    <property type="term" value="F:7S RNA binding"/>
    <property type="evidence" value="ECO:0000318"/>
    <property type="project" value="GO_Central"/>
</dbReference>
<keyword evidence="9 11" id="KW-0733">Signal recognition particle</keyword>
<evidence type="ECO:0000256" key="2">
    <source>
        <dbReference type="ARBA" id="ARBA00004496"/>
    </source>
</evidence>
<reference evidence="16" key="1">
    <citation type="submission" date="2012-12" db="EMBL/GenBank/DDBJ databases">
        <authorList>
            <person name="Hellsten U."/>
            <person name="Grimwood J."/>
            <person name="Chapman J.A."/>
            <person name="Shapiro H."/>
            <person name="Aerts A."/>
            <person name="Otillar R.P."/>
            <person name="Terry A.Y."/>
            <person name="Boore J.L."/>
            <person name="Simakov O."/>
            <person name="Marletaz F."/>
            <person name="Cho S.-J."/>
            <person name="Edsinger-Gonzales E."/>
            <person name="Havlak P."/>
            <person name="Kuo D.-H."/>
            <person name="Larsson T."/>
            <person name="Lv J."/>
            <person name="Arendt D."/>
            <person name="Savage R."/>
            <person name="Osoegawa K."/>
            <person name="de Jong P."/>
            <person name="Lindberg D.R."/>
            <person name="Seaver E.C."/>
            <person name="Weisblat D.A."/>
            <person name="Putnam N.H."/>
            <person name="Grigoriev I.V."/>
            <person name="Rokhsar D.S."/>
        </authorList>
    </citation>
    <scope>NUCLEOTIDE SEQUENCE</scope>
</reference>
<comment type="similarity">
    <text evidence="3 11">Belongs to the SRP72 family.</text>
</comment>
<dbReference type="AlphaFoldDB" id="T1G5H5"/>
<dbReference type="FunCoup" id="T1G5H5">
    <property type="interactions" value="1058"/>
</dbReference>
<evidence type="ECO:0000256" key="10">
    <source>
        <dbReference type="ARBA" id="ARBA00023274"/>
    </source>
</evidence>
<reference evidence="14 16" key="2">
    <citation type="journal article" date="2013" name="Nature">
        <title>Insights into bilaterian evolution from three spiralian genomes.</title>
        <authorList>
            <person name="Simakov O."/>
            <person name="Marletaz F."/>
            <person name="Cho S.J."/>
            <person name="Edsinger-Gonzales E."/>
            <person name="Havlak P."/>
            <person name="Hellsten U."/>
            <person name="Kuo D.H."/>
            <person name="Larsson T."/>
            <person name="Lv J."/>
            <person name="Arendt D."/>
            <person name="Savage R."/>
            <person name="Osoegawa K."/>
            <person name="de Jong P."/>
            <person name="Grimwood J."/>
            <person name="Chapman J.A."/>
            <person name="Shapiro H."/>
            <person name="Aerts A."/>
            <person name="Otillar R.P."/>
            <person name="Terry A.Y."/>
            <person name="Boore J.L."/>
            <person name="Grigoriev I.V."/>
            <person name="Lindberg D.R."/>
            <person name="Seaver E.C."/>
            <person name="Weisblat D.A."/>
            <person name="Putnam N.H."/>
            <person name="Rokhsar D.S."/>
        </authorList>
    </citation>
    <scope>NUCLEOTIDE SEQUENCE</scope>
</reference>
<dbReference type="PROSITE" id="PS50005">
    <property type="entry name" value="TPR"/>
    <property type="match status" value="1"/>
</dbReference>
<dbReference type="STRING" id="6412.T1G5H5"/>
<dbReference type="Gene3D" id="1.25.40.10">
    <property type="entry name" value="Tetratricopeptide repeat domain"/>
    <property type="match status" value="3"/>
</dbReference>
<evidence type="ECO:0000313" key="16">
    <source>
        <dbReference type="Proteomes" id="UP000015101"/>
    </source>
</evidence>
<keyword evidence="6" id="KW-0677">Repeat</keyword>
<dbReference type="CTD" id="20216322"/>
<dbReference type="Pfam" id="PF13181">
    <property type="entry name" value="TPR_8"/>
    <property type="match status" value="1"/>
</dbReference>
<dbReference type="KEGG" id="hro:HELRODRAFT_84318"/>
<evidence type="ECO:0000256" key="4">
    <source>
        <dbReference type="ARBA" id="ARBA00018350"/>
    </source>
</evidence>
<dbReference type="GO" id="GO:0005783">
    <property type="term" value="C:endoplasmic reticulum"/>
    <property type="evidence" value="ECO:0007669"/>
    <property type="project" value="UniProtKB-SubCell"/>
</dbReference>
<dbReference type="HOGENOM" id="CLU_013808_1_0_1"/>
<dbReference type="Pfam" id="PF17004">
    <property type="entry name" value="SRP_TPR_like"/>
    <property type="match status" value="1"/>
</dbReference>
<dbReference type="OMA" id="NDMKVLA"/>
<dbReference type="RefSeq" id="XP_009022275.1">
    <property type="nucleotide sequence ID" value="XM_009024027.1"/>
</dbReference>
<dbReference type="GO" id="GO:0006614">
    <property type="term" value="P:SRP-dependent cotranslational protein targeting to membrane"/>
    <property type="evidence" value="ECO:0000318"/>
    <property type="project" value="GO_Central"/>
</dbReference>
<feature type="repeat" description="TPR" evidence="12">
    <location>
        <begin position="222"/>
        <end position="255"/>
    </location>
</feature>
<dbReference type="Proteomes" id="UP000015101">
    <property type="component" value="Unassembled WGS sequence"/>
</dbReference>
<dbReference type="InterPro" id="IPR026270">
    <property type="entry name" value="SRP72"/>
</dbReference>
<dbReference type="EnsemblMetazoa" id="HelroT84318">
    <property type="protein sequence ID" value="HelroP84318"/>
    <property type="gene ID" value="HelroG84318"/>
</dbReference>
<dbReference type="FunFam" id="1.25.40.10:FF:000191">
    <property type="entry name" value="Signal recognition particle subunit SRP72"/>
    <property type="match status" value="1"/>
</dbReference>
<evidence type="ECO:0000313" key="14">
    <source>
        <dbReference type="EMBL" id="ESN99636.1"/>
    </source>
</evidence>
<dbReference type="Pfam" id="PF08492">
    <property type="entry name" value="SRP72"/>
    <property type="match status" value="1"/>
</dbReference>
<comment type="function">
    <text evidence="11">Component of the signal recognition particle (SRP) complex, a ribonucleoprotein complex that mediates the cotranslational targeting of secretory and membrane proteins to the endoplasmic reticulum (ER).</text>
</comment>
<reference evidence="15" key="3">
    <citation type="submission" date="2015-06" db="UniProtKB">
        <authorList>
            <consortium name="EnsemblMetazoa"/>
        </authorList>
    </citation>
    <scope>IDENTIFICATION</scope>
</reference>
<dbReference type="EMBL" id="AMQM01005845">
    <property type="status" value="NOT_ANNOTATED_CDS"/>
    <property type="molecule type" value="Genomic_DNA"/>
</dbReference>
<comment type="subcellular location">
    <subcellularLocation>
        <location evidence="2 11">Cytoplasm</location>
    </subcellularLocation>
    <subcellularLocation>
        <location evidence="1">Endoplasmic reticulum</location>
    </subcellularLocation>
</comment>
<evidence type="ECO:0000256" key="1">
    <source>
        <dbReference type="ARBA" id="ARBA00004240"/>
    </source>
</evidence>
<keyword evidence="16" id="KW-1185">Reference proteome</keyword>
<dbReference type="PANTHER" id="PTHR14094">
    <property type="entry name" value="SIGNAL RECOGNITION PARTICLE 72"/>
    <property type="match status" value="1"/>
</dbReference>
<dbReference type="InterPro" id="IPR013699">
    <property type="entry name" value="Signal_recog_part_SRP72_RNA-bd"/>
</dbReference>
<dbReference type="FunFam" id="1.25.40.10:FF:000062">
    <property type="entry name" value="Signal recognition particle subunit SRP72"/>
    <property type="match status" value="1"/>
</dbReference>
<dbReference type="InterPro" id="IPR011990">
    <property type="entry name" value="TPR-like_helical_dom_sf"/>
</dbReference>
<dbReference type="SMART" id="SM00028">
    <property type="entry name" value="TPR"/>
    <property type="match status" value="4"/>
</dbReference>
<name>T1G5H5_HELRO</name>
<proteinExistence type="inferred from homology"/>
<evidence type="ECO:0000256" key="3">
    <source>
        <dbReference type="ARBA" id="ARBA00007676"/>
    </source>
</evidence>
<feature type="domain" description="Signal recognition particle SRP72 subunit RNA-binding" evidence="13">
    <location>
        <begin position="540"/>
        <end position="588"/>
    </location>
</feature>
<gene>
    <name evidence="15" type="primary">20216322</name>
    <name evidence="14" type="ORF">HELRODRAFT_84318</name>
</gene>
<evidence type="ECO:0000259" key="13">
    <source>
        <dbReference type="Pfam" id="PF08492"/>
    </source>
</evidence>
<keyword evidence="5 11" id="KW-0963">Cytoplasm</keyword>
<dbReference type="PANTHER" id="PTHR14094:SF9">
    <property type="entry name" value="SIGNAL RECOGNITION PARTICLE SUBUNIT SRP72"/>
    <property type="match status" value="1"/>
</dbReference>
<dbReference type="InterPro" id="IPR031545">
    <property type="entry name" value="SRP72_TPR-like"/>
</dbReference>
<evidence type="ECO:0000256" key="12">
    <source>
        <dbReference type="PROSITE-ProRule" id="PRU00339"/>
    </source>
</evidence>
<dbReference type="GeneID" id="20216322"/>
<keyword evidence="7 12" id="KW-0802">TPR repeat</keyword>
<protein>
    <recommendedName>
        <fullName evidence="4 11">Signal recognition particle subunit SRP72</fullName>
    </recommendedName>
</protein>
<keyword evidence="10 11" id="KW-0687">Ribonucleoprotein</keyword>
<dbReference type="GO" id="GO:0005786">
    <property type="term" value="C:signal recognition particle, endoplasmic reticulum targeting"/>
    <property type="evidence" value="ECO:0000318"/>
    <property type="project" value="GO_Central"/>
</dbReference>
<evidence type="ECO:0000256" key="7">
    <source>
        <dbReference type="ARBA" id="ARBA00022803"/>
    </source>
</evidence>
<accession>T1G5H5</accession>
<dbReference type="EMBL" id="KB097106">
    <property type="protein sequence ID" value="ESN99636.1"/>
    <property type="molecule type" value="Genomic_DNA"/>
</dbReference>
<evidence type="ECO:0000256" key="8">
    <source>
        <dbReference type="ARBA" id="ARBA00022824"/>
    </source>
</evidence>
<dbReference type="SUPFAM" id="SSF48452">
    <property type="entry name" value="TPR-like"/>
    <property type="match status" value="2"/>
</dbReference>
<sequence length="608" mass="69397">MAAQGSPNVLALIKELNWLGKNGDYEKALKVTNKILQELPEDEKVFHCKIVSLVHLGKYEDALIALKKNPKLSGELLFEKAYCEYRLNRNEESMKTIKLGDPNDPRLKELLGQLYYRLEMYNESFEIYRDLIKNSAGNFEDERETNLSAVVAALCLYTDDQVEDISLREETYELCYNAACKLTGQGQFQAAYEKLKRAEELCKENFGDDSDASKEEIDGELAIIWVQMGYVLQRLNKKDDALKLYNQVVKLKPLDPVLLAVASNNIITINKDQNMFDSKKRIKAATSGDLKHKLVSRQKQSIAVNECLLHMYAGQADQCHKCAHLLQQSSSSLSANKGFLIESTQLLREKNSEEAIKLLQVFLCKNADVLELKLSLAQIYLSQEHVYKACDVLKTLGEDTYTPGVISTLVTLYTSQEDKEAASEIINQAVEWYHKNKSNSPDLISLIKASSQIHLNIGKPQVAAQMLEQMRRNNPDDLKILAQLILAYSKFDTKKAQEMSKHFPPIEELSHDIDLDSLESSASWFANKWVKKAAKTTEASPRPLTKGSKDLFKKRHKKKKILPKNYDPIVAPDPERWLPMRERSYYRGKKKNRKKDIGSCWIVCSRWD</sequence>
<dbReference type="PIRSF" id="PIRSF038922">
    <property type="entry name" value="SRP72"/>
    <property type="match status" value="1"/>
</dbReference>
<dbReference type="eggNOG" id="KOG2376">
    <property type="taxonomic scope" value="Eukaryota"/>
</dbReference>